<dbReference type="RefSeq" id="WP_192731279.1">
    <property type="nucleotide sequence ID" value="NZ_BAAAVL010000002.1"/>
</dbReference>
<proteinExistence type="predicted"/>
<accession>A0ABR9IWR3</accession>
<keyword evidence="5" id="KW-1185">Reference proteome</keyword>
<keyword evidence="1" id="KW-0808">Transferase</keyword>
<evidence type="ECO:0000259" key="3">
    <source>
        <dbReference type="PROSITE" id="PS51186"/>
    </source>
</evidence>
<name>A0ABR9IWR3_RHIVS</name>
<dbReference type="PANTHER" id="PTHR43877">
    <property type="entry name" value="AMINOALKYLPHOSPHONATE N-ACETYLTRANSFERASE-RELATED-RELATED"/>
    <property type="match status" value="1"/>
</dbReference>
<evidence type="ECO:0000256" key="2">
    <source>
        <dbReference type="ARBA" id="ARBA00023315"/>
    </source>
</evidence>
<dbReference type="InterPro" id="IPR000182">
    <property type="entry name" value="GNAT_dom"/>
</dbReference>
<dbReference type="Proteomes" id="UP000620262">
    <property type="component" value="Unassembled WGS sequence"/>
</dbReference>
<reference evidence="4 5" key="1">
    <citation type="submission" date="2020-10" db="EMBL/GenBank/DDBJ databases">
        <title>Sequencing the genomes of 1000 actinobacteria strains.</title>
        <authorList>
            <person name="Klenk H.-P."/>
        </authorList>
    </citation>
    <scope>NUCLEOTIDE SEQUENCE [LARGE SCALE GENOMIC DNA]</scope>
    <source>
        <strain evidence="4 5">DSM 7307</strain>
    </source>
</reference>
<evidence type="ECO:0000256" key="1">
    <source>
        <dbReference type="ARBA" id="ARBA00022679"/>
    </source>
</evidence>
<evidence type="ECO:0000313" key="4">
    <source>
        <dbReference type="EMBL" id="MBE1507548.1"/>
    </source>
</evidence>
<evidence type="ECO:0000313" key="5">
    <source>
        <dbReference type="Proteomes" id="UP000620262"/>
    </source>
</evidence>
<dbReference type="Gene3D" id="3.40.630.30">
    <property type="match status" value="1"/>
</dbReference>
<protein>
    <submittedName>
        <fullName evidence="4">GNAT superfamily N-acetyltransferase</fullName>
    </submittedName>
</protein>
<dbReference type="EMBL" id="JADBEC010000002">
    <property type="protein sequence ID" value="MBE1507548.1"/>
    <property type="molecule type" value="Genomic_DNA"/>
</dbReference>
<comment type="caution">
    <text evidence="4">The sequence shown here is derived from an EMBL/GenBank/DDBJ whole genome shotgun (WGS) entry which is preliminary data.</text>
</comment>
<dbReference type="InterPro" id="IPR016181">
    <property type="entry name" value="Acyl_CoA_acyltransferase"/>
</dbReference>
<organism evidence="4 5">
    <name type="scientific">Rhizobium viscosum</name>
    <name type="common">Arthrobacter viscosus</name>
    <dbReference type="NCBI Taxonomy" id="1673"/>
    <lineage>
        <taxon>Bacteria</taxon>
        <taxon>Pseudomonadati</taxon>
        <taxon>Pseudomonadota</taxon>
        <taxon>Alphaproteobacteria</taxon>
        <taxon>Hyphomicrobiales</taxon>
        <taxon>Rhizobiaceae</taxon>
        <taxon>Rhizobium/Agrobacterium group</taxon>
        <taxon>Rhizobium</taxon>
    </lineage>
</organism>
<sequence>MSDTFLYTSPLDPRAKPLIDELIYEYDSRYGNYFSEEGAAAELNRYPPEAFAPPVGNFVLLVRNGETIGGGAFKYYDEQTAEFKRIWTRSDLRRQGLARKVLVELEDQAARQGYSRVYLTTGFRQPEAVGLYLNYGYTALFDPKVDPEVYKTLPFEKDIRHLVPQVPANADRLPLQAAAGH</sequence>
<gene>
    <name evidence="4" type="ORF">H4W29_004793</name>
</gene>
<dbReference type="PANTHER" id="PTHR43877:SF2">
    <property type="entry name" value="AMINOALKYLPHOSPHONATE N-ACETYLTRANSFERASE-RELATED"/>
    <property type="match status" value="1"/>
</dbReference>
<dbReference type="CDD" id="cd04301">
    <property type="entry name" value="NAT_SF"/>
    <property type="match status" value="1"/>
</dbReference>
<dbReference type="PROSITE" id="PS51186">
    <property type="entry name" value="GNAT"/>
    <property type="match status" value="1"/>
</dbReference>
<dbReference type="SUPFAM" id="SSF55729">
    <property type="entry name" value="Acyl-CoA N-acyltransferases (Nat)"/>
    <property type="match status" value="1"/>
</dbReference>
<dbReference type="Pfam" id="PF00583">
    <property type="entry name" value="Acetyltransf_1"/>
    <property type="match status" value="1"/>
</dbReference>
<dbReference type="InterPro" id="IPR050832">
    <property type="entry name" value="Bact_Acetyltransf"/>
</dbReference>
<keyword evidence="2" id="KW-0012">Acyltransferase</keyword>
<feature type="domain" description="N-acetyltransferase" evidence="3">
    <location>
        <begin position="6"/>
        <end position="156"/>
    </location>
</feature>